<dbReference type="Proteomes" id="UP000006352">
    <property type="component" value="Unassembled WGS sequence"/>
</dbReference>
<feature type="domain" description="SRP9" evidence="2">
    <location>
        <begin position="123"/>
        <end position="191"/>
    </location>
</feature>
<evidence type="ECO:0000313" key="3">
    <source>
        <dbReference type="EMBL" id="CCL98826.1"/>
    </source>
</evidence>
<dbReference type="Pfam" id="PF05486">
    <property type="entry name" value="SRP9-21"/>
    <property type="match status" value="1"/>
</dbReference>
<dbReference type="RefSeq" id="XP_012178109.1">
    <property type="nucleotide sequence ID" value="XM_012322719.1"/>
</dbReference>
<keyword evidence="4" id="KW-1185">Reference proteome</keyword>
<evidence type="ECO:0000313" key="4">
    <source>
        <dbReference type="Proteomes" id="UP000006352"/>
    </source>
</evidence>
<dbReference type="FunFam" id="3.30.720.10:FF:000008">
    <property type="entry name" value="Unplaced genomic scaffold supercont1.11, whole genome shotgun sequence"/>
    <property type="match status" value="1"/>
</dbReference>
<dbReference type="HOGENOM" id="CLU_1147210_0_0_1"/>
<dbReference type="GeneID" id="24093737"/>
<dbReference type="GO" id="GO:0006614">
    <property type="term" value="P:SRP-dependent cotranslational protein targeting to membrane"/>
    <property type="evidence" value="ECO:0007669"/>
    <property type="project" value="InterPro"/>
</dbReference>
<dbReference type="GO" id="GO:0008312">
    <property type="term" value="F:7S RNA binding"/>
    <property type="evidence" value="ECO:0007669"/>
    <property type="project" value="InterPro"/>
</dbReference>
<name>J4I856_9APHY</name>
<dbReference type="InParanoid" id="J4I856"/>
<evidence type="ECO:0000256" key="1">
    <source>
        <dbReference type="SAM" id="MobiDB-lite"/>
    </source>
</evidence>
<dbReference type="PANTHER" id="PTHR12834">
    <property type="entry name" value="SIGNAL RECOGNITION PARTICLE 9 KDA PROTEIN"/>
    <property type="match status" value="1"/>
</dbReference>
<dbReference type="EMBL" id="HE796901">
    <property type="protein sequence ID" value="CCL98826.1"/>
    <property type="molecule type" value="Genomic_DNA"/>
</dbReference>
<feature type="region of interest" description="Disordered" evidence="1">
    <location>
        <begin position="203"/>
        <end position="242"/>
    </location>
</feature>
<dbReference type="STRING" id="599839.J4I856"/>
<dbReference type="InterPro" id="IPR039914">
    <property type="entry name" value="SRP9-like"/>
</dbReference>
<protein>
    <recommendedName>
        <fullName evidence="2">SRP9 domain-containing protein</fullName>
    </recommendedName>
</protein>
<sequence>MAPAVKFAIKGKAVARHGFSMRCRVSEEPDRTFSLAARHVDEVLQGGLAQAVRGDKRETEMVLPHSHSRSLCQFQTLARPEARYVLLRPHVTRRDIISRPCDISPSWSRAPYPSGPHAMVFIASWQEFQDAAEALYEKSPNTTRYCVKWRASEGKLVLKITDDTTCLKFKTFSSVFLNRFEALNLSLMQKMQNQRLRRNLPVPTEAERGATPVPEAVSSATPAGTTGVAGGGVKKKKPKKKK</sequence>
<dbReference type="GO" id="GO:0005786">
    <property type="term" value="C:signal recognition particle, endoplasmic reticulum targeting"/>
    <property type="evidence" value="ECO:0007669"/>
    <property type="project" value="TreeGrafter"/>
</dbReference>
<accession>J4I856</accession>
<dbReference type="PANTHER" id="PTHR12834:SF12">
    <property type="entry name" value="SIGNAL RECOGNITION PARTICLE 9 KDA PROTEIN"/>
    <property type="match status" value="1"/>
</dbReference>
<feature type="compositionally biased region" description="Basic residues" evidence="1">
    <location>
        <begin position="233"/>
        <end position="242"/>
    </location>
</feature>
<dbReference type="SUPFAM" id="SSF54762">
    <property type="entry name" value="Signal recognition particle alu RNA binding heterodimer, SRP9/14"/>
    <property type="match status" value="1"/>
</dbReference>
<dbReference type="Gene3D" id="3.30.720.10">
    <property type="entry name" value="Signal recognition particle alu RNA binding heterodimer, srp9/1"/>
    <property type="match status" value="1"/>
</dbReference>
<dbReference type="InterPro" id="IPR009018">
    <property type="entry name" value="Signal_recog_particle_SRP9/14"/>
</dbReference>
<dbReference type="OrthoDB" id="360923at2759"/>
<reference evidence="3 4" key="1">
    <citation type="journal article" date="2012" name="Appl. Environ. Microbiol.">
        <title>Short-read sequencing for genomic analysis of the brown rot fungus Fibroporia radiculosa.</title>
        <authorList>
            <person name="Tang J.D."/>
            <person name="Perkins A.D."/>
            <person name="Sonstegard T.S."/>
            <person name="Schroeder S.G."/>
            <person name="Burgess S.C."/>
            <person name="Diehl S.V."/>
        </authorList>
    </citation>
    <scope>NUCLEOTIDE SEQUENCE [LARGE SCALE GENOMIC DNA]</scope>
    <source>
        <strain evidence="3 4">TFFH 294</strain>
    </source>
</reference>
<dbReference type="InterPro" id="IPR039432">
    <property type="entry name" value="SRP9_dom"/>
</dbReference>
<proteinExistence type="predicted"/>
<evidence type="ECO:0000259" key="2">
    <source>
        <dbReference type="Pfam" id="PF05486"/>
    </source>
</evidence>
<dbReference type="AlphaFoldDB" id="J4I856"/>
<gene>
    <name evidence="3" type="ORF">FIBRA_00831</name>
</gene>
<organism evidence="3 4">
    <name type="scientific">Fibroporia radiculosa</name>
    <dbReference type="NCBI Taxonomy" id="599839"/>
    <lineage>
        <taxon>Eukaryota</taxon>
        <taxon>Fungi</taxon>
        <taxon>Dikarya</taxon>
        <taxon>Basidiomycota</taxon>
        <taxon>Agaricomycotina</taxon>
        <taxon>Agaricomycetes</taxon>
        <taxon>Polyporales</taxon>
        <taxon>Fibroporiaceae</taxon>
        <taxon>Fibroporia</taxon>
    </lineage>
</organism>